<proteinExistence type="predicted"/>
<name>A0A3S4CK10_9RHOB</name>
<sequence>MAGVSVEITPDLSGTQRIRDLSAEDLETLVFAIGELMVT</sequence>
<evidence type="ECO:0000313" key="2">
    <source>
        <dbReference type="Proteomes" id="UP000270743"/>
    </source>
</evidence>
<accession>A0A3S4CK10</accession>
<protein>
    <submittedName>
        <fullName evidence="1">Uncharacterized protein</fullName>
    </submittedName>
</protein>
<dbReference type="AlphaFoldDB" id="A0A3S4CK10"/>
<evidence type="ECO:0000313" key="1">
    <source>
        <dbReference type="EMBL" id="VDS09254.1"/>
    </source>
</evidence>
<dbReference type="Proteomes" id="UP000270743">
    <property type="component" value="Unassembled WGS sequence"/>
</dbReference>
<reference evidence="1 2" key="1">
    <citation type="submission" date="2018-12" db="EMBL/GenBank/DDBJ databases">
        <authorList>
            <person name="Criscuolo A."/>
        </authorList>
    </citation>
    <scope>NUCLEOTIDE SEQUENCE [LARGE SCALE GENOMIC DNA]</scope>
    <source>
        <strain evidence="1">ACIP1116241</strain>
    </source>
</reference>
<organism evidence="1 2">
    <name type="scientific">Paracoccus haematequi</name>
    <dbReference type="NCBI Taxonomy" id="2491866"/>
    <lineage>
        <taxon>Bacteria</taxon>
        <taxon>Pseudomonadati</taxon>
        <taxon>Pseudomonadota</taxon>
        <taxon>Alphaproteobacteria</taxon>
        <taxon>Rhodobacterales</taxon>
        <taxon>Paracoccaceae</taxon>
        <taxon>Paracoccus</taxon>
    </lineage>
</organism>
<gene>
    <name evidence="1" type="ORF">PARHAE_02446</name>
</gene>
<dbReference type="EMBL" id="UZWE01000033">
    <property type="protein sequence ID" value="VDS09254.1"/>
    <property type="molecule type" value="Genomic_DNA"/>
</dbReference>
<keyword evidence="2" id="KW-1185">Reference proteome</keyword>